<name>A0ABQ7DF05_BRACR</name>
<proteinExistence type="predicted"/>
<gene>
    <name evidence="2" type="ORF">DY000_02034591</name>
</gene>
<evidence type="ECO:0000256" key="1">
    <source>
        <dbReference type="SAM" id="SignalP"/>
    </source>
</evidence>
<keyword evidence="1" id="KW-0732">Signal</keyword>
<dbReference type="EMBL" id="QGKV02000649">
    <property type="protein sequence ID" value="KAF3575950.1"/>
    <property type="molecule type" value="Genomic_DNA"/>
</dbReference>
<feature type="chain" id="PRO_5046421192" evidence="1">
    <location>
        <begin position="25"/>
        <end position="60"/>
    </location>
</feature>
<evidence type="ECO:0000313" key="2">
    <source>
        <dbReference type="EMBL" id="KAF3575950.1"/>
    </source>
</evidence>
<organism evidence="2 3">
    <name type="scientific">Brassica cretica</name>
    <name type="common">Mustard</name>
    <dbReference type="NCBI Taxonomy" id="69181"/>
    <lineage>
        <taxon>Eukaryota</taxon>
        <taxon>Viridiplantae</taxon>
        <taxon>Streptophyta</taxon>
        <taxon>Embryophyta</taxon>
        <taxon>Tracheophyta</taxon>
        <taxon>Spermatophyta</taxon>
        <taxon>Magnoliopsida</taxon>
        <taxon>eudicotyledons</taxon>
        <taxon>Gunneridae</taxon>
        <taxon>Pentapetalae</taxon>
        <taxon>rosids</taxon>
        <taxon>malvids</taxon>
        <taxon>Brassicales</taxon>
        <taxon>Brassicaceae</taxon>
        <taxon>Brassiceae</taxon>
        <taxon>Brassica</taxon>
    </lineage>
</organism>
<feature type="signal peptide" evidence="1">
    <location>
        <begin position="1"/>
        <end position="24"/>
    </location>
</feature>
<keyword evidence="3" id="KW-1185">Reference proteome</keyword>
<accession>A0ABQ7DF05</accession>
<reference evidence="2 3" key="1">
    <citation type="journal article" date="2020" name="BMC Genomics">
        <title>Intraspecific diversification of the crop wild relative Brassica cretica Lam. using demographic model selection.</title>
        <authorList>
            <person name="Kioukis A."/>
            <person name="Michalopoulou V.A."/>
            <person name="Briers L."/>
            <person name="Pirintsos S."/>
            <person name="Studholme D.J."/>
            <person name="Pavlidis P."/>
            <person name="Sarris P.F."/>
        </authorList>
    </citation>
    <scope>NUCLEOTIDE SEQUENCE [LARGE SCALE GENOMIC DNA]</scope>
    <source>
        <strain evidence="3">cv. PFS-1207/04</strain>
    </source>
</reference>
<comment type="caution">
    <text evidence="2">The sequence shown here is derived from an EMBL/GenBank/DDBJ whole genome shotgun (WGS) entry which is preliminary data.</text>
</comment>
<protein>
    <submittedName>
        <fullName evidence="2">Uncharacterized protein</fullName>
    </submittedName>
</protein>
<evidence type="ECO:0000313" key="3">
    <source>
        <dbReference type="Proteomes" id="UP000266723"/>
    </source>
</evidence>
<sequence>MKKTDYFLLLGIIILLFLSGSVASAPSSTSPAMLLLPRTRRDVSPQFHINHWAGEFDSNG</sequence>
<dbReference type="Proteomes" id="UP000266723">
    <property type="component" value="Unassembled WGS sequence"/>
</dbReference>